<comment type="similarity">
    <text evidence="1">Belongs to the TSR2 family.</text>
</comment>
<dbReference type="GO" id="GO:0006364">
    <property type="term" value="P:rRNA processing"/>
    <property type="evidence" value="ECO:0007669"/>
    <property type="project" value="UniProtKB-KW"/>
</dbReference>
<dbReference type="AlphaFoldDB" id="G4TCV7"/>
<reference evidence="4 5" key="1">
    <citation type="journal article" date="2011" name="PLoS Pathog.">
        <title>Endophytic Life Strategies Decoded by Genome and Transcriptome Analyses of the Mutualistic Root Symbiont Piriformospora indica.</title>
        <authorList>
            <person name="Zuccaro A."/>
            <person name="Lahrmann U."/>
            <person name="Guldener U."/>
            <person name="Langen G."/>
            <person name="Pfiffi S."/>
            <person name="Biedenkopf D."/>
            <person name="Wong P."/>
            <person name="Samans B."/>
            <person name="Grimm C."/>
            <person name="Basiewicz M."/>
            <person name="Murat C."/>
            <person name="Martin F."/>
            <person name="Kogel K.H."/>
        </authorList>
    </citation>
    <scope>NUCLEOTIDE SEQUENCE [LARGE SCALE GENOMIC DNA]</scope>
    <source>
        <strain evidence="4 5">DSM 11827</strain>
    </source>
</reference>
<evidence type="ECO:0000313" key="4">
    <source>
        <dbReference type="EMBL" id="CCA69154.1"/>
    </source>
</evidence>
<evidence type="ECO:0000256" key="1">
    <source>
        <dbReference type="ARBA" id="ARBA00006524"/>
    </source>
</evidence>
<protein>
    <submittedName>
        <fullName evidence="4">Related to TSR2-Twenty S rRNA accumulation protein</fullName>
    </submittedName>
</protein>
<keyword evidence="5" id="KW-1185">Reference proteome</keyword>
<dbReference type="eggNOG" id="KOG4032">
    <property type="taxonomic scope" value="Eukaryota"/>
</dbReference>
<feature type="compositionally biased region" description="Acidic residues" evidence="3">
    <location>
        <begin position="139"/>
        <end position="165"/>
    </location>
</feature>
<evidence type="ECO:0000256" key="2">
    <source>
        <dbReference type="ARBA" id="ARBA00022552"/>
    </source>
</evidence>
<dbReference type="InParanoid" id="G4TCV7"/>
<accession>G4TCV7</accession>
<dbReference type="OrthoDB" id="263560at2759"/>
<feature type="region of interest" description="Disordered" evidence="3">
    <location>
        <begin position="134"/>
        <end position="197"/>
    </location>
</feature>
<proteinExistence type="inferred from homology"/>
<dbReference type="InterPro" id="IPR019398">
    <property type="entry name" value="Pre-rRNA_process_TSR2"/>
</dbReference>
<name>G4TCV7_SERID</name>
<dbReference type="Proteomes" id="UP000007148">
    <property type="component" value="Unassembled WGS sequence"/>
</dbReference>
<evidence type="ECO:0000256" key="3">
    <source>
        <dbReference type="SAM" id="MobiDB-lite"/>
    </source>
</evidence>
<dbReference type="EMBL" id="CAFZ01000048">
    <property type="protein sequence ID" value="CCA69154.1"/>
    <property type="molecule type" value="Genomic_DNA"/>
</dbReference>
<keyword evidence="2" id="KW-0698">rRNA processing</keyword>
<dbReference type="Pfam" id="PF10273">
    <property type="entry name" value="WGG"/>
    <property type="match status" value="1"/>
</dbReference>
<gene>
    <name evidence="4" type="ORF">PIIN_03054</name>
</gene>
<evidence type="ECO:0000313" key="5">
    <source>
        <dbReference type="Proteomes" id="UP000007148"/>
    </source>
</evidence>
<sequence length="197" mass="22200">MSAAPSEPQVFFARAVIARLAVWPVLRVAVDSGWGGPESKQKRTWMAGEIIDAFGASTGAASDPDETYIEELLLQMMADEFDCMVEDYSGEDVARDIIRLREDFKSSRIEESMKHWEERERAIGGKKVEYTFTKKGDDTDWVDDDEEGSGEDGEDENEEMEDEEVPQLIEHSQKKEPVIDEDGFTLVQGKGKGQRRG</sequence>
<dbReference type="PANTHER" id="PTHR21250">
    <property type="entry name" value="PRE-RRNA-PROCESSING PROTEIN TSR2 HOMOLOG"/>
    <property type="match status" value="1"/>
</dbReference>
<dbReference type="STRING" id="1109443.G4TCV7"/>
<comment type="caution">
    <text evidence="4">The sequence shown here is derived from an EMBL/GenBank/DDBJ whole genome shotgun (WGS) entry which is preliminary data.</text>
</comment>
<dbReference type="HOGENOM" id="CLU_074896_0_2_1"/>
<organism evidence="4 5">
    <name type="scientific">Serendipita indica (strain DSM 11827)</name>
    <name type="common">Root endophyte fungus</name>
    <name type="synonym">Piriformospora indica</name>
    <dbReference type="NCBI Taxonomy" id="1109443"/>
    <lineage>
        <taxon>Eukaryota</taxon>
        <taxon>Fungi</taxon>
        <taxon>Dikarya</taxon>
        <taxon>Basidiomycota</taxon>
        <taxon>Agaricomycotina</taxon>
        <taxon>Agaricomycetes</taxon>
        <taxon>Sebacinales</taxon>
        <taxon>Serendipitaceae</taxon>
        <taxon>Serendipita</taxon>
    </lineage>
</organism>
<dbReference type="OMA" id="QSNWGGP"/>